<sequence length="110" mass="12325">MLFLYFVQQRICFGFVVDVFPRVCGLCPCWKLRIDQVFVPGGSVSLKKAQQDLGFSLDVDKNRNLPFGPFSITCELWRASFAYGLLSGMGRYERSAFAQEVIDTGISAAI</sequence>
<comment type="caution">
    <text evidence="1">The sequence shown here is derived from an EMBL/GenBank/DDBJ whole genome shotgun (WGS) entry which is preliminary data.</text>
</comment>
<name>A0ABT1RNV4_9FIRM</name>
<accession>A0ABT1RNV4</accession>
<dbReference type="RefSeq" id="WP_256132047.1">
    <property type="nucleotide sequence ID" value="NZ_JANFXK010000008.1"/>
</dbReference>
<gene>
    <name evidence="1" type="ORF">NE619_08940</name>
</gene>
<reference evidence="1 2" key="1">
    <citation type="submission" date="2022-06" db="EMBL/GenBank/DDBJ databases">
        <title>Isolation of gut microbiota from human fecal samples.</title>
        <authorList>
            <person name="Pamer E.G."/>
            <person name="Barat B."/>
            <person name="Waligurski E."/>
            <person name="Medina S."/>
            <person name="Paddock L."/>
            <person name="Mostad J."/>
        </authorList>
    </citation>
    <scope>NUCLEOTIDE SEQUENCE [LARGE SCALE GENOMIC DNA]</scope>
    <source>
        <strain evidence="1 2">SL.3.17</strain>
    </source>
</reference>
<organism evidence="1 2">
    <name type="scientific">Anaerovorax odorimutans</name>
    <dbReference type="NCBI Taxonomy" id="109327"/>
    <lineage>
        <taxon>Bacteria</taxon>
        <taxon>Bacillati</taxon>
        <taxon>Bacillota</taxon>
        <taxon>Clostridia</taxon>
        <taxon>Peptostreptococcales</taxon>
        <taxon>Anaerovoracaceae</taxon>
        <taxon>Anaerovorax</taxon>
    </lineage>
</organism>
<dbReference type="Proteomes" id="UP001524502">
    <property type="component" value="Unassembled WGS sequence"/>
</dbReference>
<proteinExistence type="predicted"/>
<protein>
    <submittedName>
        <fullName evidence="1">Uncharacterized protein</fullName>
    </submittedName>
</protein>
<evidence type="ECO:0000313" key="1">
    <source>
        <dbReference type="EMBL" id="MCQ4636855.1"/>
    </source>
</evidence>
<evidence type="ECO:0000313" key="2">
    <source>
        <dbReference type="Proteomes" id="UP001524502"/>
    </source>
</evidence>
<keyword evidence="2" id="KW-1185">Reference proteome</keyword>
<dbReference type="EMBL" id="JANFXK010000008">
    <property type="protein sequence ID" value="MCQ4636855.1"/>
    <property type="molecule type" value="Genomic_DNA"/>
</dbReference>